<dbReference type="SUPFAM" id="SSF88659">
    <property type="entry name" value="Sigma3 and sigma4 domains of RNA polymerase sigma factors"/>
    <property type="match status" value="1"/>
</dbReference>
<dbReference type="PANTHER" id="PTHR43133">
    <property type="entry name" value="RNA POLYMERASE ECF-TYPE SIGMA FACTO"/>
    <property type="match status" value="1"/>
</dbReference>
<name>A0A3D9IT94_9BACL</name>
<dbReference type="SUPFAM" id="SSF88946">
    <property type="entry name" value="Sigma2 domain of RNA polymerase sigma factors"/>
    <property type="match status" value="1"/>
</dbReference>
<dbReference type="AlphaFoldDB" id="A0A3D9IT94"/>
<dbReference type="GO" id="GO:0003677">
    <property type="term" value="F:DNA binding"/>
    <property type="evidence" value="ECO:0007669"/>
    <property type="project" value="UniProtKB-KW"/>
</dbReference>
<gene>
    <name evidence="9" type="ORF">DFP95_102435</name>
</gene>
<protein>
    <recommendedName>
        <fullName evidence="6">RNA polymerase sigma factor</fullName>
    </recommendedName>
</protein>
<dbReference type="Proteomes" id="UP000256869">
    <property type="component" value="Unassembled WGS sequence"/>
</dbReference>
<dbReference type="NCBIfam" id="TIGR02937">
    <property type="entry name" value="sigma70-ECF"/>
    <property type="match status" value="1"/>
</dbReference>
<dbReference type="Gene3D" id="1.10.1740.10">
    <property type="match status" value="1"/>
</dbReference>
<evidence type="ECO:0000256" key="4">
    <source>
        <dbReference type="ARBA" id="ARBA00023125"/>
    </source>
</evidence>
<sequence length="192" mass="22457">MQTNLLLLLGSGFRTLNQSLQEEIYREFYHFLYKPILYMINDHSATEDIIQEAFMATLSKCPAVENEEHMKAWIKVVAKNFTINYIRKRKKSRNDVSLEFTGDNSQIAHTAAAVSVEQEVEAKSLEEQISLHLEGMKPDQRNIIELKWKKGLTYKEIAVEIQDTEVAVKHKLHRARNYLKKKLFKEWGSRDD</sequence>
<keyword evidence="2 6" id="KW-0805">Transcription regulation</keyword>
<dbReference type="PROSITE" id="PS01063">
    <property type="entry name" value="SIGMA70_ECF"/>
    <property type="match status" value="1"/>
</dbReference>
<feature type="domain" description="RNA polymerase sigma factor 70 region 4 type 2" evidence="8">
    <location>
        <begin position="133"/>
        <end position="177"/>
    </location>
</feature>
<keyword evidence="4 6" id="KW-0238">DNA-binding</keyword>
<dbReference type="OrthoDB" id="2657224at2"/>
<evidence type="ECO:0000259" key="7">
    <source>
        <dbReference type="Pfam" id="PF04542"/>
    </source>
</evidence>
<dbReference type="Pfam" id="PF08281">
    <property type="entry name" value="Sigma70_r4_2"/>
    <property type="match status" value="1"/>
</dbReference>
<accession>A0A3D9IT94</accession>
<evidence type="ECO:0000256" key="1">
    <source>
        <dbReference type="ARBA" id="ARBA00010641"/>
    </source>
</evidence>
<dbReference type="InterPro" id="IPR039425">
    <property type="entry name" value="RNA_pol_sigma-70-like"/>
</dbReference>
<evidence type="ECO:0000256" key="2">
    <source>
        <dbReference type="ARBA" id="ARBA00023015"/>
    </source>
</evidence>
<dbReference type="GO" id="GO:0006950">
    <property type="term" value="P:response to stress"/>
    <property type="evidence" value="ECO:0007669"/>
    <property type="project" value="UniProtKB-ARBA"/>
</dbReference>
<dbReference type="PANTHER" id="PTHR43133:SF46">
    <property type="entry name" value="RNA POLYMERASE SIGMA-70 FACTOR ECF SUBFAMILY"/>
    <property type="match status" value="1"/>
</dbReference>
<comment type="caution">
    <text evidence="9">The sequence shown here is derived from an EMBL/GenBank/DDBJ whole genome shotgun (WGS) entry which is preliminary data.</text>
</comment>
<feature type="domain" description="RNA polymerase sigma-70 region 2" evidence="7">
    <location>
        <begin position="24"/>
        <end position="91"/>
    </location>
</feature>
<evidence type="ECO:0000259" key="8">
    <source>
        <dbReference type="Pfam" id="PF08281"/>
    </source>
</evidence>
<dbReference type="Pfam" id="PF04542">
    <property type="entry name" value="Sigma70_r2"/>
    <property type="match status" value="1"/>
</dbReference>
<keyword evidence="10" id="KW-1185">Reference proteome</keyword>
<dbReference type="RefSeq" id="WP_115991746.1">
    <property type="nucleotide sequence ID" value="NZ_QRDY01000002.1"/>
</dbReference>
<evidence type="ECO:0000313" key="9">
    <source>
        <dbReference type="EMBL" id="RED65013.1"/>
    </source>
</evidence>
<dbReference type="InterPro" id="IPR013249">
    <property type="entry name" value="RNA_pol_sigma70_r4_t2"/>
</dbReference>
<reference evidence="9 10" key="1">
    <citation type="submission" date="2018-07" db="EMBL/GenBank/DDBJ databases">
        <title>Genomic Encyclopedia of Type Strains, Phase III (KMG-III): the genomes of soil and plant-associated and newly described type strains.</title>
        <authorList>
            <person name="Whitman W."/>
        </authorList>
    </citation>
    <scope>NUCLEOTIDE SEQUENCE [LARGE SCALE GENOMIC DNA]</scope>
    <source>
        <strain evidence="9 10">CECT 8236</strain>
    </source>
</reference>
<evidence type="ECO:0000256" key="3">
    <source>
        <dbReference type="ARBA" id="ARBA00023082"/>
    </source>
</evidence>
<dbReference type="EMBL" id="QRDY01000002">
    <property type="protein sequence ID" value="RED65013.1"/>
    <property type="molecule type" value="Genomic_DNA"/>
</dbReference>
<organism evidence="9 10">
    <name type="scientific">Cohnella lupini</name>
    <dbReference type="NCBI Taxonomy" id="1294267"/>
    <lineage>
        <taxon>Bacteria</taxon>
        <taxon>Bacillati</taxon>
        <taxon>Bacillota</taxon>
        <taxon>Bacilli</taxon>
        <taxon>Bacillales</taxon>
        <taxon>Paenibacillaceae</taxon>
        <taxon>Cohnella</taxon>
    </lineage>
</organism>
<evidence type="ECO:0000313" key="10">
    <source>
        <dbReference type="Proteomes" id="UP000256869"/>
    </source>
</evidence>
<dbReference type="InterPro" id="IPR013324">
    <property type="entry name" value="RNA_pol_sigma_r3/r4-like"/>
</dbReference>
<dbReference type="InterPro" id="IPR014284">
    <property type="entry name" value="RNA_pol_sigma-70_dom"/>
</dbReference>
<dbReference type="InterPro" id="IPR036388">
    <property type="entry name" value="WH-like_DNA-bd_sf"/>
</dbReference>
<dbReference type="InterPro" id="IPR000838">
    <property type="entry name" value="RNA_pol_sigma70_ECF_CS"/>
</dbReference>
<dbReference type="GO" id="GO:0006352">
    <property type="term" value="P:DNA-templated transcription initiation"/>
    <property type="evidence" value="ECO:0007669"/>
    <property type="project" value="InterPro"/>
</dbReference>
<evidence type="ECO:0000256" key="5">
    <source>
        <dbReference type="ARBA" id="ARBA00023163"/>
    </source>
</evidence>
<dbReference type="GO" id="GO:0016987">
    <property type="term" value="F:sigma factor activity"/>
    <property type="evidence" value="ECO:0007669"/>
    <property type="project" value="UniProtKB-KW"/>
</dbReference>
<proteinExistence type="inferred from homology"/>
<evidence type="ECO:0000256" key="6">
    <source>
        <dbReference type="RuleBase" id="RU000716"/>
    </source>
</evidence>
<dbReference type="InterPro" id="IPR013325">
    <property type="entry name" value="RNA_pol_sigma_r2"/>
</dbReference>
<dbReference type="InterPro" id="IPR007627">
    <property type="entry name" value="RNA_pol_sigma70_r2"/>
</dbReference>
<keyword evidence="5 6" id="KW-0804">Transcription</keyword>
<dbReference type="Gene3D" id="1.10.10.10">
    <property type="entry name" value="Winged helix-like DNA-binding domain superfamily/Winged helix DNA-binding domain"/>
    <property type="match status" value="1"/>
</dbReference>
<keyword evidence="3 6" id="KW-0731">Sigma factor</keyword>
<comment type="similarity">
    <text evidence="1 6">Belongs to the sigma-70 factor family. ECF subfamily.</text>
</comment>